<dbReference type="SUPFAM" id="SSF51445">
    <property type="entry name" value="(Trans)glycosidases"/>
    <property type="match status" value="1"/>
</dbReference>
<dbReference type="Gene3D" id="3.40.5.30">
    <property type="entry name" value="(Trans)glycosidases - domain 2"/>
    <property type="match status" value="1"/>
</dbReference>
<dbReference type="SMART" id="SM00636">
    <property type="entry name" value="Glyco_18"/>
    <property type="match status" value="1"/>
</dbReference>
<sequence>MPAIALCSARRRFFAAVPACIAFVVWAGLSSAADAGPAATQPARKQVVAYVPNWVDLNAFAPTIAYDKVTHLNIAFENPTNDDGDLSFNRHNSVLINLAGKHGVKVLVSIGGGSASGDKKLRARYDVLLAEARRKAFAARLADYVVRHGFDGLDVDLEGPAITRDYGPFIADLAAALKPKGKLLTAALSQGYGGKSVPDSVFEHFDFINIMAYDGTGPWNANAPGQHSSMEYARRNVDYWLKRGLPRSKAILGVPFYGYGFGEAFKKRDYPYAAIVAEYAGAERVDQVGRTIWYNGIPTIKAKSKYVVDEGLAGVMIWSLDGDGAGEKSLLSAIHDTLAADRKRESLPTR</sequence>
<dbReference type="GO" id="GO:0005576">
    <property type="term" value="C:extracellular region"/>
    <property type="evidence" value="ECO:0007669"/>
    <property type="project" value="TreeGrafter"/>
</dbReference>
<proteinExistence type="inferred from homology"/>
<reference evidence="9 10" key="1">
    <citation type="submission" date="2020-10" db="EMBL/GenBank/DDBJ databases">
        <title>Wide distribution of Phycisphaera-like planctomycetes from WD2101 soil group in peatlands and genome analysis of the first cultivated representative.</title>
        <authorList>
            <person name="Dedysh S.N."/>
            <person name="Beletsky A.V."/>
            <person name="Ivanova A."/>
            <person name="Kulichevskaya I.S."/>
            <person name="Suzina N.E."/>
            <person name="Philippov D.A."/>
            <person name="Rakitin A.L."/>
            <person name="Mardanov A.V."/>
            <person name="Ravin N.V."/>
        </authorList>
    </citation>
    <scope>NUCLEOTIDE SEQUENCE [LARGE SCALE GENOMIC DNA]</scope>
    <source>
        <strain evidence="9 10">M1803</strain>
    </source>
</reference>
<dbReference type="InterPro" id="IPR017853">
    <property type="entry name" value="GH"/>
</dbReference>
<dbReference type="InterPro" id="IPR001579">
    <property type="entry name" value="Glyco_hydro_18_chit_AS"/>
</dbReference>
<keyword evidence="10" id="KW-1185">Reference proteome</keyword>
<dbReference type="GO" id="GO:0005975">
    <property type="term" value="P:carbohydrate metabolic process"/>
    <property type="evidence" value="ECO:0007669"/>
    <property type="project" value="InterPro"/>
</dbReference>
<evidence type="ECO:0000256" key="3">
    <source>
        <dbReference type="ARBA" id="ARBA00022801"/>
    </source>
</evidence>
<dbReference type="AlphaFoldDB" id="A0A7M2X2N8"/>
<feature type="chain" id="PRO_5033988139" description="chitinase" evidence="7">
    <location>
        <begin position="36"/>
        <end position="350"/>
    </location>
</feature>
<feature type="signal peptide" evidence="7">
    <location>
        <begin position="1"/>
        <end position="35"/>
    </location>
</feature>
<keyword evidence="7" id="KW-0732">Signal</keyword>
<dbReference type="PANTHER" id="PTHR11177">
    <property type="entry name" value="CHITINASE"/>
    <property type="match status" value="1"/>
</dbReference>
<dbReference type="GO" id="GO:0008843">
    <property type="term" value="F:endochitinase activity"/>
    <property type="evidence" value="ECO:0007669"/>
    <property type="project" value="UniProtKB-EC"/>
</dbReference>
<dbReference type="RefSeq" id="WP_206295306.1">
    <property type="nucleotide sequence ID" value="NZ_CP063458.1"/>
</dbReference>
<dbReference type="InterPro" id="IPR011583">
    <property type="entry name" value="Chitinase_II/V-like_cat"/>
</dbReference>
<dbReference type="Proteomes" id="UP000593765">
    <property type="component" value="Chromosome"/>
</dbReference>
<accession>A0A7M2X2N8</accession>
<dbReference type="InterPro" id="IPR050314">
    <property type="entry name" value="Glycosyl_Hydrlase_18"/>
</dbReference>
<feature type="domain" description="GH18" evidence="8">
    <location>
        <begin position="45"/>
        <end position="341"/>
    </location>
</feature>
<evidence type="ECO:0000256" key="7">
    <source>
        <dbReference type="SAM" id="SignalP"/>
    </source>
</evidence>
<evidence type="ECO:0000313" key="9">
    <source>
        <dbReference type="EMBL" id="QOV91983.1"/>
    </source>
</evidence>
<dbReference type="Pfam" id="PF00704">
    <property type="entry name" value="Glyco_hydro_18"/>
    <property type="match status" value="1"/>
</dbReference>
<keyword evidence="4 5" id="KW-0326">Glycosidase</keyword>
<dbReference type="PROSITE" id="PS01095">
    <property type="entry name" value="GH18_1"/>
    <property type="match status" value="1"/>
</dbReference>
<keyword evidence="3 5" id="KW-0378">Hydrolase</keyword>
<name>A0A7M2X2N8_9BACT</name>
<evidence type="ECO:0000313" key="10">
    <source>
        <dbReference type="Proteomes" id="UP000593765"/>
    </source>
</evidence>
<dbReference type="GO" id="GO:0006032">
    <property type="term" value="P:chitin catabolic process"/>
    <property type="evidence" value="ECO:0007669"/>
    <property type="project" value="TreeGrafter"/>
</dbReference>
<dbReference type="InterPro" id="IPR001223">
    <property type="entry name" value="Glyco_hydro18_cat"/>
</dbReference>
<evidence type="ECO:0000259" key="8">
    <source>
        <dbReference type="PROSITE" id="PS51910"/>
    </source>
</evidence>
<evidence type="ECO:0000256" key="4">
    <source>
        <dbReference type="ARBA" id="ARBA00023295"/>
    </source>
</evidence>
<protein>
    <recommendedName>
        <fullName evidence="2">chitinase</fullName>
        <ecNumber evidence="2">3.2.1.14</ecNumber>
    </recommendedName>
</protein>
<comment type="similarity">
    <text evidence="6">Belongs to the glycosyl hydrolase 18 family.</text>
</comment>
<dbReference type="KEGG" id="hbs:IPV69_11765"/>
<dbReference type="GO" id="GO:0008061">
    <property type="term" value="F:chitin binding"/>
    <property type="evidence" value="ECO:0007669"/>
    <property type="project" value="InterPro"/>
</dbReference>
<dbReference type="PANTHER" id="PTHR11177:SF317">
    <property type="entry name" value="CHITINASE 12-RELATED"/>
    <property type="match status" value="1"/>
</dbReference>
<comment type="catalytic activity">
    <reaction evidence="1">
        <text>Random endo-hydrolysis of N-acetyl-beta-D-glucosaminide (1-&gt;4)-beta-linkages in chitin and chitodextrins.</text>
        <dbReference type="EC" id="3.2.1.14"/>
    </reaction>
</comment>
<evidence type="ECO:0000256" key="2">
    <source>
        <dbReference type="ARBA" id="ARBA00012729"/>
    </source>
</evidence>
<dbReference type="EC" id="3.2.1.14" evidence="2"/>
<gene>
    <name evidence="9" type="ORF">IPV69_11765</name>
</gene>
<dbReference type="Gene3D" id="3.20.20.80">
    <property type="entry name" value="Glycosidases"/>
    <property type="match status" value="1"/>
</dbReference>
<dbReference type="PROSITE" id="PS51910">
    <property type="entry name" value="GH18_2"/>
    <property type="match status" value="1"/>
</dbReference>
<evidence type="ECO:0000256" key="1">
    <source>
        <dbReference type="ARBA" id="ARBA00000822"/>
    </source>
</evidence>
<organism evidence="9 10">
    <name type="scientific">Humisphaera borealis</name>
    <dbReference type="NCBI Taxonomy" id="2807512"/>
    <lineage>
        <taxon>Bacteria</taxon>
        <taxon>Pseudomonadati</taxon>
        <taxon>Planctomycetota</taxon>
        <taxon>Phycisphaerae</taxon>
        <taxon>Tepidisphaerales</taxon>
        <taxon>Tepidisphaeraceae</taxon>
        <taxon>Humisphaera</taxon>
    </lineage>
</organism>
<evidence type="ECO:0000256" key="6">
    <source>
        <dbReference type="RuleBase" id="RU004453"/>
    </source>
</evidence>
<dbReference type="EMBL" id="CP063458">
    <property type="protein sequence ID" value="QOV91983.1"/>
    <property type="molecule type" value="Genomic_DNA"/>
</dbReference>
<evidence type="ECO:0000256" key="5">
    <source>
        <dbReference type="RuleBase" id="RU000489"/>
    </source>
</evidence>